<dbReference type="CDD" id="cd02440">
    <property type="entry name" value="AdoMet_MTases"/>
    <property type="match status" value="1"/>
</dbReference>
<sequence>MAVQEGTIDDDADSALGSDAASSTASVTSSIREYRTIHGRTYHSKFGDTDYWASNDERQTEAMDINHHALTLSIGDKLHLAPLKKDIKRALDVGTGTVLLIEIGSDFADEFPDTEVVGTDLSPIQPSWVPPNLKFEIDDCTKNWTFPRDSFDYIHIRWLVGSIPDWNELFKQAYKCCKPGGYLESYEGSATMESDDGTVLKTSAMGQWASFFVEGGKKLGQTFLVVDEGIQRKAMEAAGFVDIQERNIKTPVGGWPDDPKMREIGQYAQLVLEEDSEGYVLFLANAQGWSKEEVIHHGYYRQKVVWGRKPDSS</sequence>
<dbReference type="SUPFAM" id="SSF53335">
    <property type="entry name" value="S-adenosyl-L-methionine-dependent methyltransferases"/>
    <property type="match status" value="1"/>
</dbReference>
<keyword evidence="2" id="KW-0808">Transferase</keyword>
<comment type="caution">
    <text evidence="2">The sequence shown here is derived from an EMBL/GenBank/DDBJ whole genome shotgun (WGS) entry which is preliminary data.</text>
</comment>
<dbReference type="PANTHER" id="PTHR43591">
    <property type="entry name" value="METHYLTRANSFERASE"/>
    <property type="match status" value="1"/>
</dbReference>
<dbReference type="RefSeq" id="XP_060283615.1">
    <property type="nucleotide sequence ID" value="XM_060431044.1"/>
</dbReference>
<comment type="similarity">
    <text evidence="1">Belongs to the methyltransferase superfamily. LaeA methyltransferase family.</text>
</comment>
<organism evidence="2 3">
    <name type="scientific">Phialemonium atrogriseum</name>
    <dbReference type="NCBI Taxonomy" id="1093897"/>
    <lineage>
        <taxon>Eukaryota</taxon>
        <taxon>Fungi</taxon>
        <taxon>Dikarya</taxon>
        <taxon>Ascomycota</taxon>
        <taxon>Pezizomycotina</taxon>
        <taxon>Sordariomycetes</taxon>
        <taxon>Sordariomycetidae</taxon>
        <taxon>Cephalothecales</taxon>
        <taxon>Cephalothecaceae</taxon>
        <taxon>Phialemonium</taxon>
    </lineage>
</organism>
<dbReference type="GO" id="GO:0008168">
    <property type="term" value="F:methyltransferase activity"/>
    <property type="evidence" value="ECO:0007669"/>
    <property type="project" value="UniProtKB-KW"/>
</dbReference>
<dbReference type="Proteomes" id="UP001244011">
    <property type="component" value="Unassembled WGS sequence"/>
</dbReference>
<protein>
    <submittedName>
        <fullName evidence="2">S-adenosyl-L-methionine-dependent methyltransferase</fullName>
    </submittedName>
</protein>
<dbReference type="AlphaFoldDB" id="A0AAJ0C0S4"/>
<evidence type="ECO:0000313" key="3">
    <source>
        <dbReference type="Proteomes" id="UP001244011"/>
    </source>
</evidence>
<dbReference type="PANTHER" id="PTHR43591:SF10">
    <property type="entry name" value="ABC TRANSMEMBRANE TYPE-1 DOMAIN-CONTAINING PROTEIN-RELATED"/>
    <property type="match status" value="1"/>
</dbReference>
<accession>A0AAJ0C0S4</accession>
<dbReference type="GO" id="GO:0032259">
    <property type="term" value="P:methylation"/>
    <property type="evidence" value="ECO:0007669"/>
    <property type="project" value="UniProtKB-KW"/>
</dbReference>
<keyword evidence="2" id="KW-0489">Methyltransferase</keyword>
<proteinExistence type="inferred from homology"/>
<dbReference type="Gene3D" id="3.40.50.150">
    <property type="entry name" value="Vaccinia Virus protein VP39"/>
    <property type="match status" value="1"/>
</dbReference>
<keyword evidence="3" id="KW-1185">Reference proteome</keyword>
<dbReference type="Pfam" id="PF13489">
    <property type="entry name" value="Methyltransf_23"/>
    <property type="match status" value="1"/>
</dbReference>
<dbReference type="InterPro" id="IPR029063">
    <property type="entry name" value="SAM-dependent_MTases_sf"/>
</dbReference>
<name>A0AAJ0C0S4_9PEZI</name>
<dbReference type="EMBL" id="MU839008">
    <property type="protein sequence ID" value="KAK1767402.1"/>
    <property type="molecule type" value="Genomic_DNA"/>
</dbReference>
<dbReference type="GeneID" id="85314231"/>
<evidence type="ECO:0000313" key="2">
    <source>
        <dbReference type="EMBL" id="KAK1767402.1"/>
    </source>
</evidence>
<reference evidence="2" key="1">
    <citation type="submission" date="2023-06" db="EMBL/GenBank/DDBJ databases">
        <title>Genome-scale phylogeny and comparative genomics of the fungal order Sordariales.</title>
        <authorList>
            <consortium name="Lawrence Berkeley National Laboratory"/>
            <person name="Hensen N."/>
            <person name="Bonometti L."/>
            <person name="Westerberg I."/>
            <person name="Brannstrom I.O."/>
            <person name="Guillou S."/>
            <person name="Cros-Aarteil S."/>
            <person name="Calhoun S."/>
            <person name="Haridas S."/>
            <person name="Kuo A."/>
            <person name="Mondo S."/>
            <person name="Pangilinan J."/>
            <person name="Riley R."/>
            <person name="Labutti K."/>
            <person name="Andreopoulos B."/>
            <person name="Lipzen A."/>
            <person name="Chen C."/>
            <person name="Yanf M."/>
            <person name="Daum C."/>
            <person name="Ng V."/>
            <person name="Clum A."/>
            <person name="Steindorff A."/>
            <person name="Ohm R."/>
            <person name="Martin F."/>
            <person name="Silar P."/>
            <person name="Natvig D."/>
            <person name="Lalanne C."/>
            <person name="Gautier V."/>
            <person name="Ament-Velasquez S.L."/>
            <person name="Kruys A."/>
            <person name="Hutchinson M.I."/>
            <person name="Powell A.J."/>
            <person name="Barry K."/>
            <person name="Miller A.N."/>
            <person name="Grigoriev I.V."/>
            <person name="Debuchy R."/>
            <person name="Gladieux P."/>
            <person name="Thoren M.H."/>
            <person name="Johannesson H."/>
        </authorList>
    </citation>
    <scope>NUCLEOTIDE SEQUENCE</scope>
    <source>
        <strain evidence="2">8032-3</strain>
    </source>
</reference>
<gene>
    <name evidence="2" type="ORF">QBC33DRAFT_578196</name>
</gene>
<evidence type="ECO:0000256" key="1">
    <source>
        <dbReference type="ARBA" id="ARBA00038158"/>
    </source>
</evidence>